<gene>
    <name evidence="13" type="ORF">TCLT_LOCUS513</name>
</gene>
<dbReference type="GO" id="GO:0009986">
    <property type="term" value="C:cell surface"/>
    <property type="evidence" value="ECO:0007669"/>
    <property type="project" value="TreeGrafter"/>
</dbReference>
<dbReference type="WBParaSite" id="TCLT_0000051201-mRNA-1">
    <property type="protein sequence ID" value="TCLT_0000051201-mRNA-1"/>
    <property type="gene ID" value="TCLT_0000051201"/>
</dbReference>
<dbReference type="STRING" id="103827.A0A0N5CKB8"/>
<evidence type="ECO:0000256" key="7">
    <source>
        <dbReference type="ARBA" id="ARBA00023136"/>
    </source>
</evidence>
<evidence type="ECO:0000256" key="9">
    <source>
        <dbReference type="ARBA" id="ARBA00023207"/>
    </source>
</evidence>
<organism evidence="15">
    <name type="scientific">Thelazia callipaeda</name>
    <name type="common">Oriental eyeworm</name>
    <name type="synonym">Parasitic nematode</name>
    <dbReference type="NCBI Taxonomy" id="103827"/>
    <lineage>
        <taxon>Eukaryota</taxon>
        <taxon>Metazoa</taxon>
        <taxon>Ecdysozoa</taxon>
        <taxon>Nematoda</taxon>
        <taxon>Chromadorea</taxon>
        <taxon>Rhabditida</taxon>
        <taxon>Spirurina</taxon>
        <taxon>Spiruromorpha</taxon>
        <taxon>Thelazioidea</taxon>
        <taxon>Thelaziidae</taxon>
        <taxon>Thelazia</taxon>
    </lineage>
</organism>
<dbReference type="PANTHER" id="PTHR10822">
    <property type="entry name" value="GLYPICAN"/>
    <property type="match status" value="1"/>
</dbReference>
<evidence type="ECO:0000256" key="10">
    <source>
        <dbReference type="ARBA" id="ARBA00023288"/>
    </source>
</evidence>
<evidence type="ECO:0000256" key="8">
    <source>
        <dbReference type="ARBA" id="ARBA00023180"/>
    </source>
</evidence>
<reference evidence="15" key="1">
    <citation type="submission" date="2017-02" db="UniProtKB">
        <authorList>
            <consortium name="WormBaseParasite"/>
        </authorList>
    </citation>
    <scope>IDENTIFICATION</scope>
</reference>
<keyword evidence="10" id="KW-0449">Lipoprotein</keyword>
<dbReference type="OrthoDB" id="5803439at2759"/>
<dbReference type="InterPro" id="IPR001863">
    <property type="entry name" value="Glypican"/>
</dbReference>
<reference evidence="13 14" key="2">
    <citation type="submission" date="2018-11" db="EMBL/GenBank/DDBJ databases">
        <authorList>
            <consortium name="Pathogen Informatics"/>
        </authorList>
    </citation>
    <scope>NUCLEOTIDE SEQUENCE [LARGE SCALE GENOMIC DNA]</scope>
</reference>
<evidence type="ECO:0000313" key="15">
    <source>
        <dbReference type="WBParaSite" id="TCLT_0000051201-mRNA-1"/>
    </source>
</evidence>
<comment type="similarity">
    <text evidence="2 11">Belongs to the glypican family.</text>
</comment>
<name>A0A0N5CKB8_THECL</name>
<evidence type="ECO:0000256" key="3">
    <source>
        <dbReference type="ARBA" id="ARBA00022475"/>
    </source>
</evidence>
<keyword evidence="6" id="KW-0654">Proteoglycan</keyword>
<evidence type="ECO:0000313" key="13">
    <source>
        <dbReference type="EMBL" id="VDM95508.1"/>
    </source>
</evidence>
<dbReference type="GO" id="GO:0005576">
    <property type="term" value="C:extracellular region"/>
    <property type="evidence" value="ECO:0007669"/>
    <property type="project" value="TreeGrafter"/>
</dbReference>
<dbReference type="AlphaFoldDB" id="A0A0N5CKB8"/>
<dbReference type="PANTHER" id="PTHR10822:SF30">
    <property type="entry name" value="DALLY-LIKE, ISOFORM A"/>
    <property type="match status" value="1"/>
</dbReference>
<dbReference type="GO" id="GO:0009966">
    <property type="term" value="P:regulation of signal transduction"/>
    <property type="evidence" value="ECO:0007669"/>
    <property type="project" value="InterPro"/>
</dbReference>
<keyword evidence="4" id="KW-0336">GPI-anchor</keyword>
<dbReference type="Pfam" id="PF01153">
    <property type="entry name" value="Glypican"/>
    <property type="match status" value="1"/>
</dbReference>
<feature type="transmembrane region" description="Helical" evidence="12">
    <location>
        <begin position="12"/>
        <end position="31"/>
    </location>
</feature>
<keyword evidence="7 12" id="KW-0472">Membrane</keyword>
<evidence type="ECO:0000256" key="6">
    <source>
        <dbReference type="ARBA" id="ARBA00022974"/>
    </source>
</evidence>
<dbReference type="GO" id="GO:0098552">
    <property type="term" value="C:side of membrane"/>
    <property type="evidence" value="ECO:0007669"/>
    <property type="project" value="UniProtKB-KW"/>
</dbReference>
<evidence type="ECO:0000256" key="2">
    <source>
        <dbReference type="ARBA" id="ARBA00010260"/>
    </source>
</evidence>
<evidence type="ECO:0000256" key="4">
    <source>
        <dbReference type="ARBA" id="ARBA00022622"/>
    </source>
</evidence>
<dbReference type="GO" id="GO:0016477">
    <property type="term" value="P:cell migration"/>
    <property type="evidence" value="ECO:0007669"/>
    <property type="project" value="TreeGrafter"/>
</dbReference>
<keyword evidence="5" id="KW-0732">Signal</keyword>
<proteinExistence type="inferred from homology"/>
<sequence length="383" mass="43501">MENIFHFWSKLPIYHTLLILVTCGVILLSALPTQANEKTVITLKDLTDIIVEKSCSCAENAEILKKNDEHLRLLFKISSVRVVSTLQSLVNHVNAEVTYLIDLTRWKLYEEIKKVFSRLLSQPSVTESIDELIDNIRNQLFINTEISPQRLEKEVERIVQKFFVQLIPPTFLCITTGPCKSVSQSYANCLQNNAPSWKIFFGAEPSRISAFLRQTILKYRLIESTIDKLHRSATEIESINDICLTRYTLVTSCASSCLPKQSSNEENKAIGYCSDDCKNVVRACLHEGANDWDAFISILRKLSADFDKGFIELEKGIVRSMSYATEVRAPVIAKTVIQKCGRVSYAKVSDNTRKVEFTKPNPIQRKAAQMIRQEASNTRLILI</sequence>
<dbReference type="GO" id="GO:0045202">
    <property type="term" value="C:synapse"/>
    <property type="evidence" value="ECO:0007669"/>
    <property type="project" value="TreeGrafter"/>
</dbReference>
<keyword evidence="3" id="KW-1003">Cell membrane</keyword>
<dbReference type="GO" id="GO:1905475">
    <property type="term" value="P:regulation of protein localization to membrane"/>
    <property type="evidence" value="ECO:0007669"/>
    <property type="project" value="TreeGrafter"/>
</dbReference>
<keyword evidence="12" id="KW-1133">Transmembrane helix</keyword>
<dbReference type="OMA" id="CGPLGEM"/>
<evidence type="ECO:0000313" key="14">
    <source>
        <dbReference type="Proteomes" id="UP000276776"/>
    </source>
</evidence>
<keyword evidence="8" id="KW-0325">Glycoprotein</keyword>
<dbReference type="EMBL" id="UYYF01000038">
    <property type="protein sequence ID" value="VDM95508.1"/>
    <property type="molecule type" value="Genomic_DNA"/>
</dbReference>
<comment type="subcellular location">
    <subcellularLocation>
        <location evidence="1">Cell membrane</location>
        <topology evidence="1">Lipid-anchor</topology>
        <topology evidence="1">GPI-anchor</topology>
    </subcellularLocation>
</comment>
<dbReference type="GO" id="GO:0005886">
    <property type="term" value="C:plasma membrane"/>
    <property type="evidence" value="ECO:0007669"/>
    <property type="project" value="UniProtKB-SubCell"/>
</dbReference>
<dbReference type="Proteomes" id="UP000276776">
    <property type="component" value="Unassembled WGS sequence"/>
</dbReference>
<keyword evidence="14" id="KW-1185">Reference proteome</keyword>
<accession>A0A0N5CKB8</accession>
<keyword evidence="12" id="KW-0812">Transmembrane</keyword>
<keyword evidence="9" id="KW-0357">Heparan sulfate</keyword>
<evidence type="ECO:0000256" key="1">
    <source>
        <dbReference type="ARBA" id="ARBA00004609"/>
    </source>
</evidence>
<protein>
    <submittedName>
        <fullName evidence="15">Division abnormally delayed protein</fullName>
    </submittedName>
</protein>
<evidence type="ECO:0000256" key="12">
    <source>
        <dbReference type="SAM" id="Phobius"/>
    </source>
</evidence>
<evidence type="ECO:0000256" key="5">
    <source>
        <dbReference type="ARBA" id="ARBA00022729"/>
    </source>
</evidence>
<evidence type="ECO:0000256" key="11">
    <source>
        <dbReference type="RuleBase" id="RU003518"/>
    </source>
</evidence>